<comment type="similarity">
    <text evidence="2 7">Belongs to the CobB/CobQ family. CobQ subfamily.</text>
</comment>
<dbReference type="Gene3D" id="3.40.50.300">
    <property type="entry name" value="P-loop containing nucleotide triphosphate hydrolases"/>
    <property type="match status" value="1"/>
</dbReference>
<organism evidence="10 11">
    <name type="scientific">Roseateles albus</name>
    <dbReference type="NCBI Taxonomy" id="2987525"/>
    <lineage>
        <taxon>Bacteria</taxon>
        <taxon>Pseudomonadati</taxon>
        <taxon>Pseudomonadota</taxon>
        <taxon>Betaproteobacteria</taxon>
        <taxon>Burkholderiales</taxon>
        <taxon>Sphaerotilaceae</taxon>
        <taxon>Roseateles</taxon>
    </lineage>
</organism>
<dbReference type="SUPFAM" id="SSF52540">
    <property type="entry name" value="P-loop containing nucleoside triphosphate hydrolases"/>
    <property type="match status" value="1"/>
</dbReference>
<evidence type="ECO:0000256" key="1">
    <source>
        <dbReference type="ARBA" id="ARBA00004953"/>
    </source>
</evidence>
<evidence type="ECO:0000259" key="9">
    <source>
        <dbReference type="Pfam" id="PF07685"/>
    </source>
</evidence>
<dbReference type="Gene3D" id="3.40.50.880">
    <property type="match status" value="1"/>
</dbReference>
<dbReference type="InterPro" id="IPR027417">
    <property type="entry name" value="P-loop_NTPase"/>
</dbReference>
<dbReference type="Pfam" id="PF07685">
    <property type="entry name" value="GATase_3"/>
    <property type="match status" value="1"/>
</dbReference>
<feature type="active site" description="Nucleophile" evidence="7">
    <location>
        <position position="359"/>
    </location>
</feature>
<protein>
    <recommendedName>
        <fullName evidence="3 7">Cobyric acid synthase</fullName>
    </recommendedName>
</protein>
<dbReference type="EMBL" id="JAQQXT010000004">
    <property type="protein sequence ID" value="MDC8771688.1"/>
    <property type="molecule type" value="Genomic_DNA"/>
</dbReference>
<dbReference type="SUPFAM" id="SSF52317">
    <property type="entry name" value="Class I glutamine amidotransferase-like"/>
    <property type="match status" value="1"/>
</dbReference>
<feature type="active site" evidence="7">
    <location>
        <position position="463"/>
    </location>
</feature>
<accession>A0ABT5KCM5</accession>
<dbReference type="NCBIfam" id="NF001989">
    <property type="entry name" value="PRK00784.1"/>
    <property type="match status" value="1"/>
</dbReference>
<dbReference type="NCBIfam" id="TIGR00313">
    <property type="entry name" value="cobQ"/>
    <property type="match status" value="1"/>
</dbReference>
<name>A0ABT5KCM5_9BURK</name>
<dbReference type="InterPro" id="IPR029062">
    <property type="entry name" value="Class_I_gatase-like"/>
</dbReference>
<dbReference type="InterPro" id="IPR033949">
    <property type="entry name" value="CobQ_GATase1"/>
</dbReference>
<comment type="function">
    <text evidence="6 7">Catalyzes amidations at positions B, D, E, and G on adenosylcobyrinic A,C-diamide. NH(2) groups are provided by glutamine, and one molecule of ATP is hydrogenolyzed for each amidation.</text>
</comment>
<keyword evidence="4 7" id="KW-0169">Cobalamin biosynthesis</keyword>
<dbReference type="PROSITE" id="PS51274">
    <property type="entry name" value="GATASE_COBBQ"/>
    <property type="match status" value="1"/>
</dbReference>
<evidence type="ECO:0000259" key="8">
    <source>
        <dbReference type="Pfam" id="PF01656"/>
    </source>
</evidence>
<feature type="domain" description="CobB/CobQ-like glutamine amidotransferase" evidence="9">
    <location>
        <begin position="280"/>
        <end position="470"/>
    </location>
</feature>
<dbReference type="RefSeq" id="WP_273599978.1">
    <property type="nucleotide sequence ID" value="NZ_JAQQXT010000004.1"/>
</dbReference>
<comment type="caution">
    <text evidence="10">The sequence shown here is derived from an EMBL/GenBank/DDBJ whole genome shotgun (WGS) entry which is preliminary data.</text>
</comment>
<dbReference type="PANTHER" id="PTHR21343:SF1">
    <property type="entry name" value="COBYRIC ACID SYNTHASE"/>
    <property type="match status" value="1"/>
</dbReference>
<evidence type="ECO:0000256" key="3">
    <source>
        <dbReference type="ARBA" id="ARBA00019833"/>
    </source>
</evidence>
<dbReference type="PANTHER" id="PTHR21343">
    <property type="entry name" value="DETHIOBIOTIN SYNTHETASE"/>
    <property type="match status" value="1"/>
</dbReference>
<comment type="pathway">
    <text evidence="1 7">Cofactor biosynthesis; adenosylcobalamin biosynthesis.</text>
</comment>
<evidence type="ECO:0000256" key="7">
    <source>
        <dbReference type="HAMAP-Rule" id="MF_00028"/>
    </source>
</evidence>
<keyword evidence="11" id="KW-1185">Reference proteome</keyword>
<sequence>MTAKAVMVLGTTSGAGKSWLATALCRYYARQGLKVAPYKAQNMSNNARVVMSPWPAGTQAAPRGGAASLGSGPALGAGLYGRMGEIGSAQYFQALAARRTPEVRMNPVLLKPEKDTASQVIVLGEVDSALTDMPWRQRSELLWLRARPPLHELLAENDVVVIEGAGSPAEINLHSSDYVNMRCALEARAACLLVTDIDRGGAFAHLYGTHQLLPPHERALIKGYVLNRFRGDASLLAPGPEQLQALTGVPTVAVLPMWRGHGLPEEDGVFDDTPTGSGLKIAIVAYPRMSNLDEFQPLRSLPNVRLSWARTPAQLEGADWIILPGSKAVAADLAWLRSQKLDLPIAQHAAAGKALLGICGGLQMLGESLLDPYQLDGNAPGLGLLPLVTQFERDKLLKPCALRFGALAEPWGALAGVEAAGYEIHHGRTAQHPAMAAAVVAVRNELGDAIGWSQGSVLGCYAHGLFEQDAVMRALFGAEQPGLDAVFDGLADFIEQHFQPGVLMGLLKQEAQP</sequence>
<reference evidence="10 11" key="1">
    <citation type="submission" date="2022-10" db="EMBL/GenBank/DDBJ databases">
        <title>Paucibacter sp. hw1 Genome sequencing.</title>
        <authorList>
            <person name="Park S."/>
        </authorList>
    </citation>
    <scope>NUCLEOTIDE SEQUENCE [LARGE SCALE GENOMIC DNA]</scope>
    <source>
        <strain evidence="11">hw1</strain>
    </source>
</reference>
<evidence type="ECO:0000256" key="2">
    <source>
        <dbReference type="ARBA" id="ARBA00006205"/>
    </source>
</evidence>
<gene>
    <name evidence="7" type="primary">cobQ</name>
    <name evidence="10" type="ORF">PRZ03_08920</name>
</gene>
<dbReference type="CDD" id="cd01750">
    <property type="entry name" value="GATase1_CobQ"/>
    <property type="match status" value="1"/>
</dbReference>
<dbReference type="InterPro" id="IPR011698">
    <property type="entry name" value="GATase_3"/>
</dbReference>
<evidence type="ECO:0000256" key="5">
    <source>
        <dbReference type="ARBA" id="ARBA00022962"/>
    </source>
</evidence>
<evidence type="ECO:0000256" key="6">
    <source>
        <dbReference type="ARBA" id="ARBA00025166"/>
    </source>
</evidence>
<feature type="domain" description="CobQ/CobB/MinD/ParA nucleotide binding" evidence="8">
    <location>
        <begin position="6"/>
        <end position="256"/>
    </location>
</feature>
<evidence type="ECO:0000313" key="10">
    <source>
        <dbReference type="EMBL" id="MDC8771688.1"/>
    </source>
</evidence>
<keyword evidence="5 7" id="KW-0315">Glutamine amidotransferase</keyword>
<dbReference type="InterPro" id="IPR004459">
    <property type="entry name" value="CobQ_synth"/>
</dbReference>
<evidence type="ECO:0000256" key="4">
    <source>
        <dbReference type="ARBA" id="ARBA00022573"/>
    </source>
</evidence>
<dbReference type="HAMAP" id="MF_00028">
    <property type="entry name" value="CobQ"/>
    <property type="match status" value="1"/>
</dbReference>
<proteinExistence type="inferred from homology"/>
<dbReference type="Proteomes" id="UP001221189">
    <property type="component" value="Unassembled WGS sequence"/>
</dbReference>
<dbReference type="InterPro" id="IPR002586">
    <property type="entry name" value="CobQ/CobB/MinD/ParA_Nub-bd_dom"/>
</dbReference>
<evidence type="ECO:0000313" key="11">
    <source>
        <dbReference type="Proteomes" id="UP001221189"/>
    </source>
</evidence>
<dbReference type="Pfam" id="PF01656">
    <property type="entry name" value="CbiA"/>
    <property type="match status" value="1"/>
</dbReference>